<dbReference type="AlphaFoldDB" id="A0A5N6RS87"/>
<keyword evidence="3" id="KW-1185">Reference proteome</keyword>
<organism evidence="2 3">
    <name type="scientific">Carpinus fangiana</name>
    <dbReference type="NCBI Taxonomy" id="176857"/>
    <lineage>
        <taxon>Eukaryota</taxon>
        <taxon>Viridiplantae</taxon>
        <taxon>Streptophyta</taxon>
        <taxon>Embryophyta</taxon>
        <taxon>Tracheophyta</taxon>
        <taxon>Spermatophyta</taxon>
        <taxon>Magnoliopsida</taxon>
        <taxon>eudicotyledons</taxon>
        <taxon>Gunneridae</taxon>
        <taxon>Pentapetalae</taxon>
        <taxon>rosids</taxon>
        <taxon>fabids</taxon>
        <taxon>Fagales</taxon>
        <taxon>Betulaceae</taxon>
        <taxon>Carpinus</taxon>
    </lineage>
</organism>
<dbReference type="GO" id="GO:0009658">
    <property type="term" value="P:chloroplast organization"/>
    <property type="evidence" value="ECO:0007669"/>
    <property type="project" value="InterPro"/>
</dbReference>
<dbReference type="InterPro" id="IPR044190">
    <property type="entry name" value="THA8-like"/>
</dbReference>
<evidence type="ECO:0000313" key="2">
    <source>
        <dbReference type="EMBL" id="KAE8125258.1"/>
    </source>
</evidence>
<evidence type="ECO:0008006" key="4">
    <source>
        <dbReference type="Google" id="ProtNLM"/>
    </source>
</evidence>
<dbReference type="Proteomes" id="UP000327013">
    <property type="component" value="Chromosome 8"/>
</dbReference>
<name>A0A5N6RS87_9ROSI</name>
<dbReference type="Gene3D" id="1.25.40.10">
    <property type="entry name" value="Tetratricopeptide repeat domain"/>
    <property type="match status" value="1"/>
</dbReference>
<sequence>MMAKSSFGVQTPKTFTISLNSLISSSSNPFTSSPMASTLHQSLSSLKPHRPRNPNPTTTTPRSTCYVPIRCGPRSNRGPLMKGRILSIEAINAIQAVKRAQKSSDPTQLPAHLSKTLNRLIKSDLLATLRELLRQDQCALALHAFSAFRSEYQPDLSLYADVASALARNGMVEDIDRVIRELEEGDDGVEIIQCDDKGLIRLVKAVIGAGRRESTVRIYRMMKRSGWGSSIEADEYVVKVLSKGLRSLGEEGLGDEVKRVNLEKLRVNL</sequence>
<dbReference type="PANTHER" id="PTHR47594:SF3">
    <property type="entry name" value="PROTEIN THYLAKOID ASSEMBLY 8, CHLOROPLASTIC"/>
    <property type="match status" value="1"/>
</dbReference>
<feature type="compositionally biased region" description="Polar residues" evidence="1">
    <location>
        <begin position="35"/>
        <end position="45"/>
    </location>
</feature>
<protein>
    <recommendedName>
        <fullName evidence="4">Pentacotripeptide-repeat region of PRORP domain-containing protein</fullName>
    </recommendedName>
</protein>
<dbReference type="EMBL" id="CM017328">
    <property type="protein sequence ID" value="KAE8125258.1"/>
    <property type="molecule type" value="Genomic_DNA"/>
</dbReference>
<dbReference type="PANTHER" id="PTHR47594">
    <property type="entry name" value="PPR CONTAINING PLANT-LIKE PROTEIN"/>
    <property type="match status" value="1"/>
</dbReference>
<evidence type="ECO:0000256" key="1">
    <source>
        <dbReference type="SAM" id="MobiDB-lite"/>
    </source>
</evidence>
<gene>
    <name evidence="2" type="ORF">FH972_020089</name>
</gene>
<dbReference type="InterPro" id="IPR011990">
    <property type="entry name" value="TPR-like_helical_dom_sf"/>
</dbReference>
<feature type="region of interest" description="Disordered" evidence="1">
    <location>
        <begin position="30"/>
        <end position="64"/>
    </location>
</feature>
<dbReference type="OrthoDB" id="675068at2759"/>
<dbReference type="GO" id="GO:0000373">
    <property type="term" value="P:Group II intron splicing"/>
    <property type="evidence" value="ECO:0007669"/>
    <property type="project" value="InterPro"/>
</dbReference>
<proteinExistence type="predicted"/>
<accession>A0A5N6RS87</accession>
<dbReference type="GO" id="GO:0003723">
    <property type="term" value="F:RNA binding"/>
    <property type="evidence" value="ECO:0007669"/>
    <property type="project" value="InterPro"/>
</dbReference>
<reference evidence="2 3" key="1">
    <citation type="submission" date="2019-06" db="EMBL/GenBank/DDBJ databases">
        <title>A chromosomal-level reference genome of Carpinus fangiana (Coryloideae, Betulaceae).</title>
        <authorList>
            <person name="Yang X."/>
            <person name="Wang Z."/>
            <person name="Zhang L."/>
            <person name="Hao G."/>
            <person name="Liu J."/>
            <person name="Yang Y."/>
        </authorList>
    </citation>
    <scope>NUCLEOTIDE SEQUENCE [LARGE SCALE GENOMIC DNA]</scope>
    <source>
        <strain evidence="2">Cfa_2016G</strain>
        <tissue evidence="2">Leaf</tissue>
    </source>
</reference>
<evidence type="ECO:0000313" key="3">
    <source>
        <dbReference type="Proteomes" id="UP000327013"/>
    </source>
</evidence>